<sequence length="302" mass="33042">MLHILESTGNDSLSSVLGWISIACWFVVYSPQLYENYQLQSGEGVSVLFVYIWLLGDVFNLAGAVLGKLIPTIIILGAYYTTCDLILLGQIFYYRWKTQRKNRAAGDSDALPGDDERAPLIPGPQGSEAMETPESVARPLPTLLVKYSLSVLFVVAVGIGAWWVNEGRFHPDEPNLHGFSANSQGGVEKPNHYALIQFFGWSSAVLFLGARIPQILKNFETRCAGLSPAMFLFSILGNTTYALSILAKSMDWAYLTTNAGWLAGSGLTVFLDALVSALGRTEMWKLTGMAGPLSIYVLPQCE</sequence>
<feature type="transmembrane region" description="Helical" evidence="8">
    <location>
        <begin position="193"/>
        <end position="212"/>
    </location>
</feature>
<feature type="region of interest" description="Disordered" evidence="7">
    <location>
        <begin position="104"/>
        <end position="131"/>
    </location>
</feature>
<keyword evidence="2 8" id="KW-0812">Transmembrane</keyword>
<dbReference type="OrthoDB" id="8048523at2759"/>
<comment type="caution">
    <text evidence="9">The sequence shown here is derived from an EMBL/GenBank/DDBJ whole genome shotgun (WGS) entry which is preliminary data.</text>
</comment>
<evidence type="ECO:0000313" key="9">
    <source>
        <dbReference type="EMBL" id="TEB39899.1"/>
    </source>
</evidence>
<dbReference type="AlphaFoldDB" id="A0A4Y7U238"/>
<comment type="catalytic activity">
    <reaction evidence="6">
        <text>L-histidine(out) + L-arginine(in) = L-histidine(in) + L-arginine(out)</text>
        <dbReference type="Rhea" id="RHEA:71063"/>
        <dbReference type="ChEBI" id="CHEBI:32682"/>
        <dbReference type="ChEBI" id="CHEBI:57595"/>
    </reaction>
</comment>
<keyword evidence="10" id="KW-1185">Reference proteome</keyword>
<evidence type="ECO:0000256" key="4">
    <source>
        <dbReference type="ARBA" id="ARBA00023136"/>
    </source>
</evidence>
<reference evidence="9 10" key="1">
    <citation type="journal article" date="2019" name="Nat. Ecol. Evol.">
        <title>Megaphylogeny resolves global patterns of mushroom evolution.</title>
        <authorList>
            <person name="Varga T."/>
            <person name="Krizsan K."/>
            <person name="Foldi C."/>
            <person name="Dima B."/>
            <person name="Sanchez-Garcia M."/>
            <person name="Sanchez-Ramirez S."/>
            <person name="Szollosi G.J."/>
            <person name="Szarkandi J.G."/>
            <person name="Papp V."/>
            <person name="Albert L."/>
            <person name="Andreopoulos W."/>
            <person name="Angelini C."/>
            <person name="Antonin V."/>
            <person name="Barry K.W."/>
            <person name="Bougher N.L."/>
            <person name="Buchanan P."/>
            <person name="Buyck B."/>
            <person name="Bense V."/>
            <person name="Catcheside P."/>
            <person name="Chovatia M."/>
            <person name="Cooper J."/>
            <person name="Damon W."/>
            <person name="Desjardin D."/>
            <person name="Finy P."/>
            <person name="Geml J."/>
            <person name="Haridas S."/>
            <person name="Hughes K."/>
            <person name="Justo A."/>
            <person name="Karasinski D."/>
            <person name="Kautmanova I."/>
            <person name="Kiss B."/>
            <person name="Kocsube S."/>
            <person name="Kotiranta H."/>
            <person name="LaButti K.M."/>
            <person name="Lechner B.E."/>
            <person name="Liimatainen K."/>
            <person name="Lipzen A."/>
            <person name="Lukacs Z."/>
            <person name="Mihaltcheva S."/>
            <person name="Morgado L.N."/>
            <person name="Niskanen T."/>
            <person name="Noordeloos M.E."/>
            <person name="Ohm R.A."/>
            <person name="Ortiz-Santana B."/>
            <person name="Ovrebo C."/>
            <person name="Racz N."/>
            <person name="Riley R."/>
            <person name="Savchenko A."/>
            <person name="Shiryaev A."/>
            <person name="Soop K."/>
            <person name="Spirin V."/>
            <person name="Szebenyi C."/>
            <person name="Tomsovsky M."/>
            <person name="Tulloss R.E."/>
            <person name="Uehling J."/>
            <person name="Grigoriev I.V."/>
            <person name="Vagvolgyi C."/>
            <person name="Papp T."/>
            <person name="Martin F.M."/>
            <person name="Miettinen O."/>
            <person name="Hibbett D.S."/>
            <person name="Nagy L.G."/>
        </authorList>
    </citation>
    <scope>NUCLEOTIDE SEQUENCE [LARGE SCALE GENOMIC DNA]</scope>
    <source>
        <strain evidence="9 10">FP101781</strain>
    </source>
</reference>
<dbReference type="FunFam" id="1.20.1280.290:FF:000009">
    <property type="entry name" value="PQ loop repeat family protein"/>
    <property type="match status" value="1"/>
</dbReference>
<evidence type="ECO:0000256" key="7">
    <source>
        <dbReference type="SAM" id="MobiDB-lite"/>
    </source>
</evidence>
<dbReference type="InterPro" id="IPR006603">
    <property type="entry name" value="PQ-loop_rpt"/>
</dbReference>
<name>A0A4Y7U238_COPMI</name>
<dbReference type="PANTHER" id="PTHR16201">
    <property type="entry name" value="SEVEN TRANSMEMBRANE PROTEIN 1-RELATED"/>
    <property type="match status" value="1"/>
</dbReference>
<feature type="transmembrane region" description="Helical" evidence="8">
    <location>
        <begin position="259"/>
        <end position="279"/>
    </location>
</feature>
<protein>
    <submittedName>
        <fullName evidence="9">PQ-loop-domain-containing protein</fullName>
    </submittedName>
</protein>
<dbReference type="GO" id="GO:0034486">
    <property type="term" value="P:vacuolar transmembrane transport"/>
    <property type="evidence" value="ECO:0007669"/>
    <property type="project" value="UniProtKB-ARBA"/>
</dbReference>
<dbReference type="SMART" id="SM00679">
    <property type="entry name" value="CTNS"/>
    <property type="match status" value="2"/>
</dbReference>
<proteinExistence type="inferred from homology"/>
<evidence type="ECO:0000256" key="8">
    <source>
        <dbReference type="SAM" id="Phobius"/>
    </source>
</evidence>
<feature type="transmembrane region" description="Helical" evidence="8">
    <location>
        <begin position="16"/>
        <end position="34"/>
    </location>
</feature>
<dbReference type="Gene3D" id="1.20.1280.290">
    <property type="match status" value="2"/>
</dbReference>
<accession>A0A4Y7U238</accession>
<dbReference type="InterPro" id="IPR051415">
    <property type="entry name" value="LAAT-1"/>
</dbReference>
<keyword evidence="3 8" id="KW-1133">Transmembrane helix</keyword>
<evidence type="ECO:0000256" key="6">
    <source>
        <dbReference type="ARBA" id="ARBA00050768"/>
    </source>
</evidence>
<dbReference type="Proteomes" id="UP000298030">
    <property type="component" value="Unassembled WGS sequence"/>
</dbReference>
<keyword evidence="4 8" id="KW-0472">Membrane</keyword>
<gene>
    <name evidence="9" type="ORF">FA13DRAFT_1679914</name>
</gene>
<feature type="transmembrane region" description="Helical" evidence="8">
    <location>
        <begin position="73"/>
        <end position="94"/>
    </location>
</feature>
<evidence type="ECO:0000256" key="5">
    <source>
        <dbReference type="ARBA" id="ARBA00038039"/>
    </source>
</evidence>
<evidence type="ECO:0000256" key="1">
    <source>
        <dbReference type="ARBA" id="ARBA00004141"/>
    </source>
</evidence>
<dbReference type="EMBL" id="QPFP01000001">
    <property type="protein sequence ID" value="TEB39899.1"/>
    <property type="molecule type" value="Genomic_DNA"/>
</dbReference>
<organism evidence="9 10">
    <name type="scientific">Coprinellus micaceus</name>
    <name type="common">Glistening ink-cap mushroom</name>
    <name type="synonym">Coprinus micaceus</name>
    <dbReference type="NCBI Taxonomy" id="71717"/>
    <lineage>
        <taxon>Eukaryota</taxon>
        <taxon>Fungi</taxon>
        <taxon>Dikarya</taxon>
        <taxon>Basidiomycota</taxon>
        <taxon>Agaricomycotina</taxon>
        <taxon>Agaricomycetes</taxon>
        <taxon>Agaricomycetidae</taxon>
        <taxon>Agaricales</taxon>
        <taxon>Agaricineae</taxon>
        <taxon>Psathyrellaceae</taxon>
        <taxon>Coprinellus</taxon>
    </lineage>
</organism>
<dbReference type="STRING" id="71717.A0A4Y7U238"/>
<evidence type="ECO:0000256" key="2">
    <source>
        <dbReference type="ARBA" id="ARBA00022692"/>
    </source>
</evidence>
<comment type="similarity">
    <text evidence="5">Belongs to the laat-1 family.</text>
</comment>
<dbReference type="GO" id="GO:0098852">
    <property type="term" value="C:lytic vacuole membrane"/>
    <property type="evidence" value="ECO:0007669"/>
    <property type="project" value="UniProtKB-ARBA"/>
</dbReference>
<evidence type="ECO:0000313" key="10">
    <source>
        <dbReference type="Proteomes" id="UP000298030"/>
    </source>
</evidence>
<feature type="transmembrane region" description="Helical" evidence="8">
    <location>
        <begin position="144"/>
        <end position="164"/>
    </location>
</feature>
<dbReference type="PANTHER" id="PTHR16201:SF44">
    <property type="entry name" value="SEVEN TRANSMEMBRANE PROTEIN 1"/>
    <property type="match status" value="1"/>
</dbReference>
<dbReference type="Pfam" id="PF04193">
    <property type="entry name" value="PQ-loop"/>
    <property type="match status" value="2"/>
</dbReference>
<evidence type="ECO:0000256" key="3">
    <source>
        <dbReference type="ARBA" id="ARBA00022989"/>
    </source>
</evidence>
<feature type="transmembrane region" description="Helical" evidence="8">
    <location>
        <begin position="46"/>
        <end position="67"/>
    </location>
</feature>
<dbReference type="GO" id="GO:0015174">
    <property type="term" value="F:basic amino acid transmembrane transporter activity"/>
    <property type="evidence" value="ECO:0007669"/>
    <property type="project" value="UniProtKB-ARBA"/>
</dbReference>
<feature type="transmembrane region" description="Helical" evidence="8">
    <location>
        <begin position="224"/>
        <end position="247"/>
    </location>
</feature>
<comment type="subcellular location">
    <subcellularLocation>
        <location evidence="1">Membrane</location>
        <topology evidence="1">Multi-pass membrane protein</topology>
    </subcellularLocation>
</comment>